<protein>
    <recommendedName>
        <fullName evidence="2">SnoaL-like domain-containing protein</fullName>
    </recommendedName>
</protein>
<dbReference type="EMBL" id="LAZR01066167">
    <property type="protein sequence ID" value="KKK54107.1"/>
    <property type="molecule type" value="Genomic_DNA"/>
</dbReference>
<evidence type="ECO:0008006" key="2">
    <source>
        <dbReference type="Google" id="ProtNLM"/>
    </source>
</evidence>
<feature type="non-terminal residue" evidence="1">
    <location>
        <position position="1"/>
    </location>
</feature>
<accession>A0A0F8WB87</accession>
<gene>
    <name evidence="1" type="ORF">LCGC14_3088080</name>
</gene>
<name>A0A0F8WB87_9ZZZZ</name>
<evidence type="ECO:0000313" key="1">
    <source>
        <dbReference type="EMBL" id="KKK54107.1"/>
    </source>
</evidence>
<comment type="caution">
    <text evidence="1">The sequence shown here is derived from an EMBL/GenBank/DDBJ whole genome shotgun (WGS) entry which is preliminary data.</text>
</comment>
<reference evidence="1" key="1">
    <citation type="journal article" date="2015" name="Nature">
        <title>Complex archaea that bridge the gap between prokaryotes and eukaryotes.</title>
        <authorList>
            <person name="Spang A."/>
            <person name="Saw J.H."/>
            <person name="Jorgensen S.L."/>
            <person name="Zaremba-Niedzwiedzka K."/>
            <person name="Martijn J."/>
            <person name="Lind A.E."/>
            <person name="van Eijk R."/>
            <person name="Schleper C."/>
            <person name="Guy L."/>
            <person name="Ettema T.J."/>
        </authorList>
    </citation>
    <scope>NUCLEOTIDE SEQUENCE</scope>
</reference>
<sequence>PFFTADATENGEPLQDLWPIYRRTFQTIDRIDYTIKLLEHAMELHTRTIHLKGRFNLKWRTIADGGEHETNGSIEMVLLQDQEKGFLVKQMTYRYHS</sequence>
<dbReference type="AlphaFoldDB" id="A0A0F8WB87"/>
<organism evidence="1">
    <name type="scientific">marine sediment metagenome</name>
    <dbReference type="NCBI Taxonomy" id="412755"/>
    <lineage>
        <taxon>unclassified sequences</taxon>
        <taxon>metagenomes</taxon>
        <taxon>ecological metagenomes</taxon>
    </lineage>
</organism>
<proteinExistence type="predicted"/>